<dbReference type="RefSeq" id="WP_162670767.1">
    <property type="nucleotide sequence ID" value="NZ_LR593886.1"/>
</dbReference>
<dbReference type="AlphaFoldDB" id="A0A6P2D6D6"/>
<dbReference type="InterPro" id="IPR036705">
    <property type="entry name" value="Ribosyl_crysJ1_sf"/>
</dbReference>
<feature type="binding site" evidence="3">
    <location>
        <position position="62"/>
    </location>
    <ligand>
        <name>Mg(2+)</name>
        <dbReference type="ChEBI" id="CHEBI:18420"/>
        <label>1</label>
    </ligand>
</feature>
<dbReference type="InterPro" id="IPR050792">
    <property type="entry name" value="ADP-ribosylglycohydrolase"/>
</dbReference>
<feature type="binding site" evidence="3">
    <location>
        <position position="264"/>
    </location>
    <ligand>
        <name>Mg(2+)</name>
        <dbReference type="ChEBI" id="CHEBI:18420"/>
        <label>1</label>
    </ligand>
</feature>
<dbReference type="InterPro" id="IPR005502">
    <property type="entry name" value="Ribosyl_crysJ1"/>
</dbReference>
<reference evidence="4 5" key="1">
    <citation type="submission" date="2019-05" db="EMBL/GenBank/DDBJ databases">
        <authorList>
            <consortium name="Science for Life Laboratories"/>
        </authorList>
    </citation>
    <scope>NUCLEOTIDE SEQUENCE [LARGE SCALE GENOMIC DNA]</scope>
    <source>
        <strain evidence="4">Soil9</strain>
    </source>
</reference>
<evidence type="ECO:0000256" key="1">
    <source>
        <dbReference type="ARBA" id="ARBA00010702"/>
    </source>
</evidence>
<comment type="cofactor">
    <cofactor evidence="3">
        <name>Mg(2+)</name>
        <dbReference type="ChEBI" id="CHEBI:18420"/>
    </cofactor>
    <text evidence="3">Binds 2 magnesium ions per subunit.</text>
</comment>
<evidence type="ECO:0000313" key="4">
    <source>
        <dbReference type="EMBL" id="VTR96487.1"/>
    </source>
</evidence>
<dbReference type="KEGG" id="gms:SOIL9_12270"/>
<keyword evidence="2" id="KW-0378">Hydrolase</keyword>
<name>A0A6P2D6D6_9BACT</name>
<evidence type="ECO:0000256" key="2">
    <source>
        <dbReference type="ARBA" id="ARBA00022801"/>
    </source>
</evidence>
<dbReference type="EMBL" id="LR593886">
    <property type="protein sequence ID" value="VTR96487.1"/>
    <property type="molecule type" value="Genomic_DNA"/>
</dbReference>
<dbReference type="Proteomes" id="UP000464178">
    <property type="component" value="Chromosome"/>
</dbReference>
<feature type="binding site" evidence="3">
    <location>
        <position position="265"/>
    </location>
    <ligand>
        <name>Mg(2+)</name>
        <dbReference type="ChEBI" id="CHEBI:18420"/>
        <label>1</label>
    </ligand>
</feature>
<feature type="binding site" evidence="3">
    <location>
        <position position="262"/>
    </location>
    <ligand>
        <name>Mg(2+)</name>
        <dbReference type="ChEBI" id="CHEBI:18420"/>
        <label>1</label>
    </ligand>
</feature>
<feature type="binding site" evidence="3">
    <location>
        <position position="61"/>
    </location>
    <ligand>
        <name>Mg(2+)</name>
        <dbReference type="ChEBI" id="CHEBI:18420"/>
        <label>1</label>
    </ligand>
</feature>
<dbReference type="GO" id="GO:0046872">
    <property type="term" value="F:metal ion binding"/>
    <property type="evidence" value="ECO:0007669"/>
    <property type="project" value="UniProtKB-KW"/>
</dbReference>
<keyword evidence="3" id="KW-0460">Magnesium</keyword>
<dbReference type="GO" id="GO:0016787">
    <property type="term" value="F:hydrolase activity"/>
    <property type="evidence" value="ECO:0007669"/>
    <property type="project" value="UniProtKB-KW"/>
</dbReference>
<evidence type="ECO:0000256" key="3">
    <source>
        <dbReference type="PIRSR" id="PIRSR605502-1"/>
    </source>
</evidence>
<dbReference type="Pfam" id="PF03747">
    <property type="entry name" value="ADP_ribosyl_GH"/>
    <property type="match status" value="1"/>
</dbReference>
<accession>A0A6P2D6D6</accession>
<sequence length="322" mass="34313">MKIWESHAPGADRFAGCLLGLAVGDAVGAPYEGLTHADIFFQFGTPDKLVTNPSGDTLHYTDDTEMMIGVAETLAECGRIDETRLCRAFAENYHPERGYGQGARRVIEAMARGEDYRPLAANIFPGGSFGNGAAMRVAPVGLVFADTVDELWEQARLSALPTHTHPLGIEGAQALAHATALALHTTTFNRKQFYRELLARATTEEFRWHIATAAKLKPGDSLSGLGSTLHAHRSVVTAIACFAATPGDFEMAIARAIGLGDDTDTVAAMAGSLVGAFAGVRAIPAALLEKLEDGPAKGRAHISRLAIELLARYEQRRATTAS</sequence>
<gene>
    <name evidence="4" type="ORF">SOIL9_12270</name>
</gene>
<evidence type="ECO:0000313" key="5">
    <source>
        <dbReference type="Proteomes" id="UP000464178"/>
    </source>
</evidence>
<keyword evidence="5" id="KW-1185">Reference proteome</keyword>
<comment type="similarity">
    <text evidence="1">Belongs to the ADP-ribosylglycohydrolase family.</text>
</comment>
<dbReference type="SUPFAM" id="SSF101478">
    <property type="entry name" value="ADP-ribosylglycohydrolase"/>
    <property type="match status" value="1"/>
</dbReference>
<dbReference type="PANTHER" id="PTHR16222:SF24">
    <property type="entry name" value="ADP-RIBOSYLHYDROLASE ARH3"/>
    <property type="match status" value="1"/>
</dbReference>
<proteinExistence type="inferred from homology"/>
<protein>
    <submittedName>
        <fullName evidence="4">Uncharacterized protein</fullName>
    </submittedName>
</protein>
<dbReference type="Gene3D" id="1.10.4080.10">
    <property type="entry name" value="ADP-ribosylation/Crystallin J1"/>
    <property type="match status" value="1"/>
</dbReference>
<feature type="binding site" evidence="3">
    <location>
        <position position="63"/>
    </location>
    <ligand>
        <name>Mg(2+)</name>
        <dbReference type="ChEBI" id="CHEBI:18420"/>
        <label>1</label>
    </ligand>
</feature>
<organism evidence="4 5">
    <name type="scientific">Gemmata massiliana</name>
    <dbReference type="NCBI Taxonomy" id="1210884"/>
    <lineage>
        <taxon>Bacteria</taxon>
        <taxon>Pseudomonadati</taxon>
        <taxon>Planctomycetota</taxon>
        <taxon>Planctomycetia</taxon>
        <taxon>Gemmatales</taxon>
        <taxon>Gemmataceae</taxon>
        <taxon>Gemmata</taxon>
    </lineage>
</organism>
<keyword evidence="3" id="KW-0479">Metal-binding</keyword>
<dbReference type="PANTHER" id="PTHR16222">
    <property type="entry name" value="ADP-RIBOSYLGLYCOHYDROLASE"/>
    <property type="match status" value="1"/>
</dbReference>